<evidence type="ECO:0000259" key="2">
    <source>
        <dbReference type="Pfam" id="PF04773"/>
    </source>
</evidence>
<evidence type="ECO:0000313" key="4">
    <source>
        <dbReference type="EMBL" id="MCW3804538.1"/>
    </source>
</evidence>
<accession>A0AAE3MB89</accession>
<feature type="domain" description="Protein FecR C-terminal" evidence="3">
    <location>
        <begin position="324"/>
        <end position="389"/>
    </location>
</feature>
<name>A0AAE3MB89_9BACT</name>
<dbReference type="InterPro" id="IPR032508">
    <property type="entry name" value="FecR_C"/>
</dbReference>
<dbReference type="Gene3D" id="3.55.50.30">
    <property type="match status" value="1"/>
</dbReference>
<keyword evidence="1" id="KW-0812">Transmembrane</keyword>
<dbReference type="AlphaFoldDB" id="A0AAE3MB89"/>
<dbReference type="GO" id="GO:0016989">
    <property type="term" value="F:sigma factor antagonist activity"/>
    <property type="evidence" value="ECO:0007669"/>
    <property type="project" value="TreeGrafter"/>
</dbReference>
<feature type="domain" description="FecR protein" evidence="2">
    <location>
        <begin position="183"/>
        <end position="278"/>
    </location>
</feature>
<keyword evidence="1" id="KW-1133">Transmembrane helix</keyword>
<feature type="transmembrane region" description="Helical" evidence="1">
    <location>
        <begin position="89"/>
        <end position="109"/>
    </location>
</feature>
<dbReference type="InterPro" id="IPR006860">
    <property type="entry name" value="FecR"/>
</dbReference>
<dbReference type="InterPro" id="IPR012373">
    <property type="entry name" value="Ferrdict_sens_TM"/>
</dbReference>
<dbReference type="EMBL" id="JAPDPI010000003">
    <property type="protein sequence ID" value="MCW3804538.1"/>
    <property type="molecule type" value="Genomic_DNA"/>
</dbReference>
<proteinExistence type="predicted"/>
<dbReference type="Gene3D" id="2.60.120.1440">
    <property type="match status" value="1"/>
</dbReference>
<dbReference type="PANTHER" id="PTHR30273">
    <property type="entry name" value="PERIPLASMIC SIGNAL SENSOR AND SIGMA FACTOR ACTIVATOR FECR-RELATED"/>
    <property type="match status" value="1"/>
</dbReference>
<organism evidence="4 5">
    <name type="scientific">Plebeiibacterium marinum</name>
    <dbReference type="NCBI Taxonomy" id="2992111"/>
    <lineage>
        <taxon>Bacteria</taxon>
        <taxon>Pseudomonadati</taxon>
        <taxon>Bacteroidota</taxon>
        <taxon>Bacteroidia</taxon>
        <taxon>Marinilabiliales</taxon>
        <taxon>Marinilabiliaceae</taxon>
        <taxon>Plebeiibacterium</taxon>
    </lineage>
</organism>
<keyword evidence="1" id="KW-0472">Membrane</keyword>
<comment type="caution">
    <text evidence="4">The sequence shown here is derived from an EMBL/GenBank/DDBJ whole genome shotgun (WGS) entry which is preliminary data.</text>
</comment>
<evidence type="ECO:0000256" key="1">
    <source>
        <dbReference type="SAM" id="Phobius"/>
    </source>
</evidence>
<dbReference type="FunFam" id="2.60.120.1440:FF:000001">
    <property type="entry name" value="Putative anti-sigma factor"/>
    <property type="match status" value="1"/>
</dbReference>
<evidence type="ECO:0000313" key="5">
    <source>
        <dbReference type="Proteomes" id="UP001207408"/>
    </source>
</evidence>
<dbReference type="Proteomes" id="UP001207408">
    <property type="component" value="Unassembled WGS sequence"/>
</dbReference>
<reference evidence="4" key="1">
    <citation type="submission" date="2022-10" db="EMBL/GenBank/DDBJ databases">
        <authorList>
            <person name="Yu W.X."/>
        </authorList>
    </citation>
    <scope>NUCLEOTIDE SEQUENCE</scope>
    <source>
        <strain evidence="4">D04</strain>
    </source>
</reference>
<evidence type="ECO:0000259" key="3">
    <source>
        <dbReference type="Pfam" id="PF16344"/>
    </source>
</evidence>
<sequence>MENFQEEYKISQLISKEVLDELTLEESAIIQEWVGRSQENKKLYDAIKNGKRRLARDKYVGGLDTEGALEKFRTKIVPPKRTVKMWPGWIGRVAAVLIIAFLSGGVYFLSRNTIKPTQQVAQTSLNPGSSKAVLLLDGGEVFQLESTESDSIRESDGTLITNKEGKLAYTGVRNKGLETIYNTVKVPRGGEYSITLSDGTRVWLNSESQIKYPVQFEDDKRKVWVNGEVYFDVQPDKKRPFMAMVKDVEIEVLGTEFNVEAYPETDRVLTTLVEGSVKLTKASEEIIIAPNQQAVIRKSEKRFTVKNVDARVWALWKDGVIYCESERLEVIMSKLARWYDANLFYMNPSVKNKRFSIEVKRYQNIDKVLDILAATNKVRFEVHENNITIME</sequence>
<keyword evidence="5" id="KW-1185">Reference proteome</keyword>
<gene>
    <name evidence="4" type="ORF">OM074_02810</name>
</gene>
<dbReference type="RefSeq" id="WP_301197759.1">
    <property type="nucleotide sequence ID" value="NZ_JAPDPI010000003.1"/>
</dbReference>
<protein>
    <submittedName>
        <fullName evidence="4">FecR domain-containing protein</fullName>
    </submittedName>
</protein>
<dbReference type="Pfam" id="PF04773">
    <property type="entry name" value="FecR"/>
    <property type="match status" value="1"/>
</dbReference>
<dbReference type="Pfam" id="PF16344">
    <property type="entry name" value="FecR_C"/>
    <property type="match status" value="1"/>
</dbReference>
<dbReference type="PANTHER" id="PTHR30273:SF2">
    <property type="entry name" value="PROTEIN FECR"/>
    <property type="match status" value="1"/>
</dbReference>